<accession>A0ABY4PM38</accession>
<evidence type="ECO:0000313" key="1">
    <source>
        <dbReference type="EMBL" id="UQT54440.1"/>
    </source>
</evidence>
<gene>
    <name evidence="1" type="ORF">M4V62_04660</name>
</gene>
<organism evidence="1 2">
    <name type="scientific">Streptomyces durmitorensis</name>
    <dbReference type="NCBI Taxonomy" id="319947"/>
    <lineage>
        <taxon>Bacteria</taxon>
        <taxon>Bacillati</taxon>
        <taxon>Actinomycetota</taxon>
        <taxon>Actinomycetes</taxon>
        <taxon>Kitasatosporales</taxon>
        <taxon>Streptomycetaceae</taxon>
        <taxon>Streptomyces</taxon>
    </lineage>
</organism>
<name>A0ABY4PM38_9ACTN</name>
<dbReference type="RefSeq" id="WP_249585936.1">
    <property type="nucleotide sequence ID" value="NZ_BAAAQL010000002.1"/>
</dbReference>
<dbReference type="EMBL" id="CP097289">
    <property type="protein sequence ID" value="UQT54440.1"/>
    <property type="molecule type" value="Genomic_DNA"/>
</dbReference>
<evidence type="ECO:0000313" key="2">
    <source>
        <dbReference type="Proteomes" id="UP000829992"/>
    </source>
</evidence>
<protein>
    <recommendedName>
        <fullName evidence="3">MarR family transcriptional regulator</fullName>
    </recommendedName>
</protein>
<reference evidence="1 2" key="1">
    <citation type="submission" date="2022-05" db="EMBL/GenBank/DDBJ databases">
        <authorList>
            <person name="Zhou X."/>
            <person name="Li K."/>
            <person name="Man Y."/>
        </authorList>
    </citation>
    <scope>NUCLEOTIDE SEQUENCE [LARGE SCALE GENOMIC DNA]</scope>
    <source>
        <strain evidence="1 2">MS405</strain>
    </source>
</reference>
<sequence length="66" mass="6732">MNRLNLDAGLAVVVDAVREAHAPIAKAFAERQPVTIVDFAALHGAVTGLLSAIDARTPAQAKGVAA</sequence>
<keyword evidence="2" id="KW-1185">Reference proteome</keyword>
<proteinExistence type="predicted"/>
<evidence type="ECO:0008006" key="3">
    <source>
        <dbReference type="Google" id="ProtNLM"/>
    </source>
</evidence>
<dbReference type="Proteomes" id="UP000829992">
    <property type="component" value="Chromosome"/>
</dbReference>